<dbReference type="GO" id="GO:0004364">
    <property type="term" value="F:glutathione transferase activity"/>
    <property type="evidence" value="ECO:0007669"/>
    <property type="project" value="UniProtKB-EC"/>
</dbReference>
<dbReference type="CDD" id="cd03192">
    <property type="entry name" value="GST_C_Sigma_like"/>
    <property type="match status" value="1"/>
</dbReference>
<evidence type="ECO:0000313" key="8">
    <source>
        <dbReference type="EMBL" id="AVT42191.1"/>
    </source>
</evidence>
<dbReference type="InterPro" id="IPR004045">
    <property type="entry name" value="Glutathione_S-Trfase_N"/>
</dbReference>
<comment type="similarity">
    <text evidence="4">Belongs to the GST superfamily. Sigma family.</text>
</comment>
<dbReference type="SFLD" id="SFLDG01205">
    <property type="entry name" value="AMPS.1"/>
    <property type="match status" value="1"/>
</dbReference>
<dbReference type="PROSITE" id="PS50404">
    <property type="entry name" value="GST_NTER"/>
    <property type="match status" value="1"/>
</dbReference>
<dbReference type="InterPro" id="IPR036249">
    <property type="entry name" value="Thioredoxin-like_sf"/>
</dbReference>
<dbReference type="InterPro" id="IPR004046">
    <property type="entry name" value="GST_C"/>
</dbReference>
<dbReference type="SUPFAM" id="SSF47616">
    <property type="entry name" value="GST C-terminal domain-like"/>
    <property type="match status" value="1"/>
</dbReference>
<dbReference type="AlphaFoldDB" id="A0A2R4FXG9"/>
<evidence type="ECO:0000259" key="6">
    <source>
        <dbReference type="PROSITE" id="PS50404"/>
    </source>
</evidence>
<dbReference type="SFLD" id="SFLDS00019">
    <property type="entry name" value="Glutathione_Transferase_(cytos"/>
    <property type="match status" value="1"/>
</dbReference>
<keyword evidence="3 8" id="KW-0808">Transferase</keyword>
<feature type="domain" description="GST N-terminal" evidence="6">
    <location>
        <begin position="3"/>
        <end position="80"/>
    </location>
</feature>
<dbReference type="EMBL" id="MF034825">
    <property type="protein sequence ID" value="AVT42191.1"/>
    <property type="molecule type" value="mRNA"/>
</dbReference>
<protein>
    <recommendedName>
        <fullName evidence="2">glutathione transferase</fullName>
        <ecNumber evidence="2">2.5.1.18</ecNumber>
    </recommendedName>
</protein>
<dbReference type="PROSITE" id="PS50405">
    <property type="entry name" value="GST_CTER"/>
    <property type="match status" value="1"/>
</dbReference>
<dbReference type="InterPro" id="IPR010987">
    <property type="entry name" value="Glutathione-S-Trfase_C-like"/>
</dbReference>
<dbReference type="GO" id="GO:0004602">
    <property type="term" value="F:glutathione peroxidase activity"/>
    <property type="evidence" value="ECO:0007669"/>
    <property type="project" value="UniProtKB-ARBA"/>
</dbReference>
<dbReference type="InterPro" id="IPR040079">
    <property type="entry name" value="Glutathione_S-Trfase"/>
</dbReference>
<dbReference type="GO" id="GO:0006749">
    <property type="term" value="P:glutathione metabolic process"/>
    <property type="evidence" value="ECO:0007669"/>
    <property type="project" value="TreeGrafter"/>
</dbReference>
<comment type="catalytic activity">
    <reaction evidence="5">
        <text>RX + glutathione = an S-substituted glutathione + a halide anion + H(+)</text>
        <dbReference type="Rhea" id="RHEA:16437"/>
        <dbReference type="ChEBI" id="CHEBI:15378"/>
        <dbReference type="ChEBI" id="CHEBI:16042"/>
        <dbReference type="ChEBI" id="CHEBI:17792"/>
        <dbReference type="ChEBI" id="CHEBI:57925"/>
        <dbReference type="ChEBI" id="CHEBI:90779"/>
        <dbReference type="EC" id="2.5.1.18"/>
    </reaction>
</comment>
<comment type="subunit">
    <text evidence="1">Homodimer.</text>
</comment>
<dbReference type="InterPro" id="IPR036282">
    <property type="entry name" value="Glutathione-S-Trfase_C_sf"/>
</dbReference>
<reference evidence="8" key="1">
    <citation type="submission" date="2017-05" db="EMBL/GenBank/DDBJ databases">
        <authorList>
            <person name="Song R."/>
            <person name="Chenine A.L."/>
            <person name="Ruprecht R.M."/>
        </authorList>
    </citation>
    <scope>NUCLEOTIDE SEQUENCE</scope>
</reference>
<name>A0A2R4FXG9_9CUCU</name>
<dbReference type="FunFam" id="3.40.30.10:FF:000035">
    <property type="entry name" value="hematopoietic prostaglandin D synthase"/>
    <property type="match status" value="1"/>
</dbReference>
<dbReference type="PANTHER" id="PTHR11571:SF224">
    <property type="entry name" value="HEMATOPOIETIC PROSTAGLANDIN D SYNTHASE"/>
    <property type="match status" value="1"/>
</dbReference>
<dbReference type="SUPFAM" id="SSF52833">
    <property type="entry name" value="Thioredoxin-like"/>
    <property type="match status" value="1"/>
</dbReference>
<evidence type="ECO:0000256" key="5">
    <source>
        <dbReference type="ARBA" id="ARBA00047960"/>
    </source>
</evidence>
<dbReference type="Gene3D" id="3.40.30.10">
    <property type="entry name" value="Glutaredoxin"/>
    <property type="match status" value="1"/>
</dbReference>
<proteinExistence type="evidence at transcript level"/>
<accession>A0A2R4FXG9</accession>
<evidence type="ECO:0000256" key="3">
    <source>
        <dbReference type="ARBA" id="ARBA00022679"/>
    </source>
</evidence>
<dbReference type="Pfam" id="PF14497">
    <property type="entry name" value="GST_C_3"/>
    <property type="match status" value="1"/>
</dbReference>
<dbReference type="CDD" id="cd03039">
    <property type="entry name" value="GST_N_Sigma_like"/>
    <property type="match status" value="1"/>
</dbReference>
<feature type="domain" description="GST C-terminal" evidence="7">
    <location>
        <begin position="82"/>
        <end position="203"/>
    </location>
</feature>
<dbReference type="Gene3D" id="1.20.1050.10">
    <property type="match status" value="1"/>
</dbReference>
<dbReference type="EC" id="2.5.1.18" evidence="2"/>
<organism evidence="8">
    <name type="scientific">Lissorhoptrus oryzophilus</name>
    <name type="common">rice water weevil</name>
    <dbReference type="NCBI Taxonomy" id="308863"/>
    <lineage>
        <taxon>Eukaryota</taxon>
        <taxon>Metazoa</taxon>
        <taxon>Ecdysozoa</taxon>
        <taxon>Arthropoda</taxon>
        <taxon>Hexapoda</taxon>
        <taxon>Insecta</taxon>
        <taxon>Pterygota</taxon>
        <taxon>Neoptera</taxon>
        <taxon>Endopterygota</taxon>
        <taxon>Coleoptera</taxon>
        <taxon>Polyphaga</taxon>
        <taxon>Cucujiformia</taxon>
        <taxon>Erirhinidae</taxon>
        <taxon>Erirhininae</taxon>
        <taxon>Lissorhoptrus</taxon>
    </lineage>
</organism>
<evidence type="ECO:0000259" key="7">
    <source>
        <dbReference type="PROSITE" id="PS50405"/>
    </source>
</evidence>
<dbReference type="Pfam" id="PF02798">
    <property type="entry name" value="GST_N"/>
    <property type="match status" value="1"/>
</dbReference>
<evidence type="ECO:0000256" key="1">
    <source>
        <dbReference type="ARBA" id="ARBA00011738"/>
    </source>
</evidence>
<dbReference type="FunFam" id="1.20.1050.10:FF:000030">
    <property type="entry name" value="Glutathione S-transferase S1"/>
    <property type="match status" value="1"/>
</dbReference>
<evidence type="ECO:0000256" key="4">
    <source>
        <dbReference type="ARBA" id="ARBA00038317"/>
    </source>
</evidence>
<dbReference type="InterPro" id="IPR050213">
    <property type="entry name" value="GST_superfamily"/>
</dbReference>
<dbReference type="PANTHER" id="PTHR11571">
    <property type="entry name" value="GLUTATHIONE S-TRANSFERASE"/>
    <property type="match status" value="1"/>
</dbReference>
<evidence type="ECO:0000256" key="2">
    <source>
        <dbReference type="ARBA" id="ARBA00012452"/>
    </source>
</evidence>
<sequence length="203" mass="23297">MSPPYKLSYFDIMGLGEPIRILLSYGGLDFEDFRVPRENWPNLKPSMPMGQMPVLEHNGKVAHQSMAICRYLAKQVKLTGKDDWEDLEIDAMADTVNDFRQKVGKYHYESDEKLKAEYEKLLFSEVAPFYLEKLDAQAKQNGGYLVGGRLTWADLVFVGLIDYMNFMAKKDLLATAPNLEKVKENVANVPNVKKYLETRPNKH</sequence>
<dbReference type="SFLD" id="SFLDG00363">
    <property type="entry name" value="AMPS_(cytGST):_Alpha-__Mu-__Pi"/>
    <property type="match status" value="1"/>
</dbReference>